<organism evidence="1 2">
    <name type="scientific">Saccharothrix ecbatanensis</name>
    <dbReference type="NCBI Taxonomy" id="1105145"/>
    <lineage>
        <taxon>Bacteria</taxon>
        <taxon>Bacillati</taxon>
        <taxon>Actinomycetota</taxon>
        <taxon>Actinomycetes</taxon>
        <taxon>Pseudonocardiales</taxon>
        <taxon>Pseudonocardiaceae</taxon>
        <taxon>Saccharothrix</taxon>
    </lineage>
</organism>
<name>A0A7W9HVC5_9PSEU</name>
<protein>
    <submittedName>
        <fullName evidence="1">Uncharacterized protein</fullName>
    </submittedName>
</protein>
<dbReference type="AlphaFoldDB" id="A0A7W9HVC5"/>
<dbReference type="RefSeq" id="WP_221483855.1">
    <property type="nucleotide sequence ID" value="NZ_JACHMO010000001.1"/>
</dbReference>
<accession>A0A7W9HVC5</accession>
<evidence type="ECO:0000313" key="1">
    <source>
        <dbReference type="EMBL" id="MBB5808906.1"/>
    </source>
</evidence>
<reference evidence="1 2" key="1">
    <citation type="submission" date="2020-08" db="EMBL/GenBank/DDBJ databases">
        <title>Sequencing the genomes of 1000 actinobacteria strains.</title>
        <authorList>
            <person name="Klenk H.-P."/>
        </authorList>
    </citation>
    <scope>NUCLEOTIDE SEQUENCE [LARGE SCALE GENOMIC DNA]</scope>
    <source>
        <strain evidence="1 2">DSM 45486</strain>
    </source>
</reference>
<comment type="caution">
    <text evidence="1">The sequence shown here is derived from an EMBL/GenBank/DDBJ whole genome shotgun (WGS) entry which is preliminary data.</text>
</comment>
<proteinExistence type="predicted"/>
<gene>
    <name evidence="1" type="ORF">F4560_008674</name>
</gene>
<dbReference type="Proteomes" id="UP000552097">
    <property type="component" value="Unassembled WGS sequence"/>
</dbReference>
<keyword evidence="2" id="KW-1185">Reference proteome</keyword>
<evidence type="ECO:0000313" key="2">
    <source>
        <dbReference type="Proteomes" id="UP000552097"/>
    </source>
</evidence>
<dbReference type="EMBL" id="JACHMO010000001">
    <property type="protein sequence ID" value="MBB5808906.1"/>
    <property type="molecule type" value="Genomic_DNA"/>
</dbReference>
<sequence>MRTRFPPRPVAATWPTTRCDRRTAIRLATADPLVIGNPVVQAKRVRGLRHLLDWLADETGDTWQQRWTNSGAEALGARWRQAPIAWLEARGRRSAWLPSELSSALLALIFADVVRPALRWLVSTPSIKSELANGLALDRDPSGFARLREHCQAHSGIPERAARLTAQRGAVIVAAKGGTLADITVGDVLELVDTETAMSAAWPRDVPAFYQILRDLGLLGEQAPLRFRQLRTGGQLTPGQLVDRYGLACRPVRDLLVAYLHERQPNLDYNSLKDLSYYLARRFWKDLEVHHPGIDSLRLTPEVATAWRERLLKKQPPGSSAGTDVGEPIPRIAYRECLVKVRAFYLDLSQWALEDPARWAPWVAPCPVGRDVEHRKFKRHRKARMDARTRERLPVLPVLVATVERRRIVAAELLAMAQAVEPGQSFTADGHQLTRLGAWSGKLR</sequence>